<dbReference type="GO" id="GO:0046872">
    <property type="term" value="F:metal ion binding"/>
    <property type="evidence" value="ECO:0007669"/>
    <property type="project" value="UniProtKB-KW"/>
</dbReference>
<reference evidence="9 10" key="1">
    <citation type="submission" date="2019-01" db="EMBL/GenBank/DDBJ databases">
        <title>Egibacter rhizosphaerae EGI 80759T.</title>
        <authorList>
            <person name="Chen D.-D."/>
            <person name="Tian Y."/>
            <person name="Jiao J.-Y."/>
            <person name="Zhang X.-T."/>
            <person name="Zhang Y.-G."/>
            <person name="Zhang Y."/>
            <person name="Xiao M."/>
            <person name="Shu W.-S."/>
            <person name="Li W.-J."/>
        </authorList>
    </citation>
    <scope>NUCLEOTIDE SEQUENCE [LARGE SCALE GENOMIC DNA]</scope>
    <source>
        <strain evidence="9 10">EGI 80759</strain>
    </source>
</reference>
<dbReference type="GO" id="GO:0005525">
    <property type="term" value="F:GTP binding"/>
    <property type="evidence" value="ECO:0007669"/>
    <property type="project" value="UniProtKB-KW"/>
</dbReference>
<evidence type="ECO:0000256" key="7">
    <source>
        <dbReference type="ARBA" id="ARBA00023211"/>
    </source>
</evidence>
<dbReference type="KEGG" id="erz:ER308_14065"/>
<feature type="domain" description="Coenzyme F420:L-glutamate ligase-like" evidence="8">
    <location>
        <begin position="12"/>
        <end position="207"/>
    </location>
</feature>
<evidence type="ECO:0000256" key="6">
    <source>
        <dbReference type="ARBA" id="ARBA00023134"/>
    </source>
</evidence>
<dbReference type="EC" id="6.3.2.31" evidence="9"/>
<keyword evidence="1 9" id="KW-0436">Ligase</keyword>
<evidence type="ECO:0000256" key="4">
    <source>
        <dbReference type="ARBA" id="ARBA00022842"/>
    </source>
</evidence>
<keyword evidence="7" id="KW-0464">Manganese</keyword>
<dbReference type="PANTHER" id="PTHR47917">
    <property type="match status" value="1"/>
</dbReference>
<dbReference type="Pfam" id="PF01996">
    <property type="entry name" value="F420_ligase"/>
    <property type="match status" value="1"/>
</dbReference>
<sequence length="369" mass="37508">MSITIEPVTGLGEIQPGDDLAALVSGRAEIADGDVVVIAQKVVSKAEGALVPLGAEEPVAAARRRLAREQAARVVVDTPGVLVVETAHGLVCANAGIDSSNVPDGWLAVLPKDPDASARALRAAFRDQGVDVGVVVTDTFGRPWRLGQTDVAIGVAGVPPLRDERGEVDREGRPLEVTETALADELAGAADLVRTKSSGVPVVIVRGLDCALSDEGEGAEALRRRATEDLFPRGRGMLAAALAAEEGPIAPGTVEGHGPVAEPGTVGGHGSVAEPGAVIGPEQPTPQPVAGEHLAIVGEVAARAGAELVPVRTGNAAAAPTVRQVRGDRVAAGLVVAALLDLGYAARWRDVDGVLVVEAGEEQPVRSPG</sequence>
<keyword evidence="2" id="KW-0479">Metal-binding</keyword>
<dbReference type="Proteomes" id="UP000291469">
    <property type="component" value="Chromosome"/>
</dbReference>
<organism evidence="9 10">
    <name type="scientific">Egibacter rhizosphaerae</name>
    <dbReference type="NCBI Taxonomy" id="1670831"/>
    <lineage>
        <taxon>Bacteria</taxon>
        <taxon>Bacillati</taxon>
        <taxon>Actinomycetota</taxon>
        <taxon>Nitriliruptoria</taxon>
        <taxon>Egibacterales</taxon>
        <taxon>Egibacteraceae</taxon>
        <taxon>Egibacter</taxon>
    </lineage>
</organism>
<dbReference type="EMBL" id="CP036402">
    <property type="protein sequence ID" value="QBI20574.1"/>
    <property type="molecule type" value="Genomic_DNA"/>
</dbReference>
<dbReference type="InterPro" id="IPR008225">
    <property type="entry name" value="F420-0_g-glutamyl_ligase"/>
</dbReference>
<dbReference type="NCBIfam" id="TIGR01916">
    <property type="entry name" value="F420_cofE"/>
    <property type="match status" value="1"/>
</dbReference>
<dbReference type="SUPFAM" id="SSF144010">
    <property type="entry name" value="CofE-like"/>
    <property type="match status" value="1"/>
</dbReference>
<evidence type="ECO:0000256" key="3">
    <source>
        <dbReference type="ARBA" id="ARBA00022741"/>
    </source>
</evidence>
<evidence type="ECO:0000256" key="1">
    <source>
        <dbReference type="ARBA" id="ARBA00022598"/>
    </source>
</evidence>
<evidence type="ECO:0000313" key="10">
    <source>
        <dbReference type="Proteomes" id="UP000291469"/>
    </source>
</evidence>
<keyword evidence="6" id="KW-0342">GTP-binding</keyword>
<proteinExistence type="predicted"/>
<evidence type="ECO:0000256" key="5">
    <source>
        <dbReference type="ARBA" id="ARBA00022958"/>
    </source>
</evidence>
<dbReference type="InterPro" id="IPR002847">
    <property type="entry name" value="F420-0_gamma-glut_ligase-dom"/>
</dbReference>
<dbReference type="PANTHER" id="PTHR47917:SF1">
    <property type="entry name" value="COENZYME F420:L-GLUTAMATE LIGASE"/>
    <property type="match status" value="1"/>
</dbReference>
<name>A0A411YH37_9ACTN</name>
<protein>
    <submittedName>
        <fullName evidence="9">Coenzyme F420-0:L-glutamate ligase</fullName>
        <ecNumber evidence="9">6.3.2.31</ecNumber>
    </submittedName>
</protein>
<keyword evidence="4" id="KW-0460">Magnesium</keyword>
<evidence type="ECO:0000313" key="9">
    <source>
        <dbReference type="EMBL" id="QBI20574.1"/>
    </source>
</evidence>
<dbReference type="OrthoDB" id="9788295at2"/>
<dbReference type="Gene3D" id="3.90.1660.10">
    <property type="entry name" value="CofE-like domain"/>
    <property type="match status" value="1"/>
</dbReference>
<keyword evidence="10" id="KW-1185">Reference proteome</keyword>
<evidence type="ECO:0000256" key="2">
    <source>
        <dbReference type="ARBA" id="ARBA00022723"/>
    </source>
</evidence>
<keyword evidence="5" id="KW-0630">Potassium</keyword>
<accession>A0A411YH37</accession>
<dbReference type="Gene3D" id="3.30.1330.100">
    <property type="entry name" value="CofE-like"/>
    <property type="match status" value="1"/>
</dbReference>
<keyword evidence="3" id="KW-0547">Nucleotide-binding</keyword>
<dbReference type="AlphaFoldDB" id="A0A411YH37"/>
<evidence type="ECO:0000259" key="8">
    <source>
        <dbReference type="Pfam" id="PF01996"/>
    </source>
</evidence>
<dbReference type="RefSeq" id="WP_131155569.1">
    <property type="nucleotide sequence ID" value="NZ_CP036402.1"/>
</dbReference>
<gene>
    <name evidence="9" type="primary">cofE</name>
    <name evidence="9" type="ORF">ER308_14065</name>
</gene>
<dbReference type="GO" id="GO:0052618">
    <property type="term" value="F:coenzyme F420-0:L-glutamate ligase activity"/>
    <property type="evidence" value="ECO:0007669"/>
    <property type="project" value="UniProtKB-EC"/>
</dbReference>